<dbReference type="Proteomes" id="UP000326912">
    <property type="component" value="Unassembled WGS sequence"/>
</dbReference>
<keyword evidence="3" id="KW-1185">Reference proteome</keyword>
<proteinExistence type="predicted"/>
<comment type="caution">
    <text evidence="2">The sequence shown here is derived from an EMBL/GenBank/DDBJ whole genome shotgun (WGS) entry which is preliminary data.</text>
</comment>
<organism evidence="2 3">
    <name type="scientific">Dictyobacter vulcani</name>
    <dbReference type="NCBI Taxonomy" id="2607529"/>
    <lineage>
        <taxon>Bacteria</taxon>
        <taxon>Bacillati</taxon>
        <taxon>Chloroflexota</taxon>
        <taxon>Ktedonobacteria</taxon>
        <taxon>Ktedonobacterales</taxon>
        <taxon>Dictyobacteraceae</taxon>
        <taxon>Dictyobacter</taxon>
    </lineage>
</organism>
<dbReference type="Pfam" id="PF01738">
    <property type="entry name" value="DLH"/>
    <property type="match status" value="1"/>
</dbReference>
<accession>A0A5J4L0G3</accession>
<protein>
    <submittedName>
        <fullName evidence="2">Carboxymethylenebutenolidase</fullName>
    </submittedName>
</protein>
<dbReference type="InterPro" id="IPR051049">
    <property type="entry name" value="Dienelactone_hydrolase-like"/>
</dbReference>
<dbReference type="GO" id="GO:0016787">
    <property type="term" value="F:hydrolase activity"/>
    <property type="evidence" value="ECO:0007669"/>
    <property type="project" value="InterPro"/>
</dbReference>
<feature type="domain" description="Dienelactone hydrolase" evidence="1">
    <location>
        <begin position="28"/>
        <end position="255"/>
    </location>
</feature>
<evidence type="ECO:0000313" key="2">
    <source>
        <dbReference type="EMBL" id="GER92261.1"/>
    </source>
</evidence>
<gene>
    <name evidence="2" type="ORF">KDW_64230</name>
</gene>
<dbReference type="EMBL" id="BKZW01000007">
    <property type="protein sequence ID" value="GER92261.1"/>
    <property type="molecule type" value="Genomic_DNA"/>
</dbReference>
<evidence type="ECO:0000259" key="1">
    <source>
        <dbReference type="Pfam" id="PF01738"/>
    </source>
</evidence>
<evidence type="ECO:0000313" key="3">
    <source>
        <dbReference type="Proteomes" id="UP000326912"/>
    </source>
</evidence>
<dbReference type="PANTHER" id="PTHR46623">
    <property type="entry name" value="CARBOXYMETHYLENEBUTENOLIDASE-RELATED"/>
    <property type="match status" value="1"/>
</dbReference>
<dbReference type="InterPro" id="IPR002925">
    <property type="entry name" value="Dienelactn_hydro"/>
</dbReference>
<dbReference type="PANTHER" id="PTHR46623:SF6">
    <property type="entry name" value="ALPHA_BETA-HYDROLASES SUPERFAMILY PROTEIN"/>
    <property type="match status" value="1"/>
</dbReference>
<name>A0A5J4L0G3_9CHLR</name>
<dbReference type="InterPro" id="IPR029058">
    <property type="entry name" value="AB_hydrolase_fold"/>
</dbReference>
<dbReference type="Gene3D" id="3.40.50.1820">
    <property type="entry name" value="alpha/beta hydrolase"/>
    <property type="match status" value="1"/>
</dbReference>
<dbReference type="AlphaFoldDB" id="A0A5J4L0G3"/>
<reference evidence="2 3" key="1">
    <citation type="submission" date="2019-10" db="EMBL/GenBank/DDBJ databases">
        <title>Dictyobacter vulcani sp. nov., within the class Ktedonobacteria, isolated from soil of volcanic Mt. Zao.</title>
        <authorList>
            <person name="Zheng Y."/>
            <person name="Wang C.M."/>
            <person name="Sakai Y."/>
            <person name="Abe K."/>
            <person name="Yokota A."/>
            <person name="Yabe S."/>
        </authorList>
    </citation>
    <scope>NUCLEOTIDE SEQUENCE [LARGE SCALE GENOMIC DNA]</scope>
    <source>
        <strain evidence="2 3">W12</strain>
    </source>
</reference>
<dbReference type="SUPFAM" id="SSF53474">
    <property type="entry name" value="alpha/beta-Hydrolases"/>
    <property type="match status" value="1"/>
</dbReference>
<dbReference type="RefSeq" id="WP_162005797.1">
    <property type="nucleotide sequence ID" value="NZ_BKZW01000007.1"/>
</dbReference>
<sequence>MSQASEPYMITTGSVEIIVDEEAGSSTMGAYMARPQAPGRYPGVIVGCELFGVTGYIRHLVERIAQLGYVALAPDFYHRSAPGIELEATAEGRTRGFELLHQLTRQQAINDVRAAMTYLRTEQQCPKIGMVGLSVGGHIAYLAATQLDLKATVAFYPGWLTTQDIPVSQPTPTLSLTPGMAEHDGYLLLLVGEQDNLISAAQREAIAHELQAANIRHELVSYPDTAHRFFYEAGESYRPAAAEDAWRRVREVLAAELA</sequence>